<proteinExistence type="predicted"/>
<dbReference type="EMBL" id="JAQIZT010000013">
    <property type="protein sequence ID" value="KAJ6974154.1"/>
    <property type="molecule type" value="Genomic_DNA"/>
</dbReference>
<feature type="region of interest" description="Disordered" evidence="1">
    <location>
        <begin position="1"/>
        <end position="38"/>
    </location>
</feature>
<accession>A0AAD6Q011</accession>
<dbReference type="Proteomes" id="UP001164929">
    <property type="component" value="Chromosome 13"/>
</dbReference>
<sequence length="38" mass="3948">MEEASADWAATAVVEEGAGGNDIDKGERGERRGAGEKK</sequence>
<feature type="compositionally biased region" description="Basic and acidic residues" evidence="1">
    <location>
        <begin position="22"/>
        <end position="38"/>
    </location>
</feature>
<protein>
    <submittedName>
        <fullName evidence="2">Uncharacterized protein</fullName>
    </submittedName>
</protein>
<gene>
    <name evidence="2" type="ORF">NC653_030282</name>
</gene>
<name>A0AAD6Q011_9ROSI</name>
<evidence type="ECO:0000313" key="2">
    <source>
        <dbReference type="EMBL" id="KAJ6974154.1"/>
    </source>
</evidence>
<evidence type="ECO:0000256" key="1">
    <source>
        <dbReference type="SAM" id="MobiDB-lite"/>
    </source>
</evidence>
<evidence type="ECO:0000313" key="3">
    <source>
        <dbReference type="Proteomes" id="UP001164929"/>
    </source>
</evidence>
<comment type="caution">
    <text evidence="2">The sequence shown here is derived from an EMBL/GenBank/DDBJ whole genome shotgun (WGS) entry which is preliminary data.</text>
</comment>
<reference evidence="2" key="1">
    <citation type="journal article" date="2023" name="Mol. Ecol. Resour.">
        <title>Chromosome-level genome assembly of a triploid poplar Populus alba 'Berolinensis'.</title>
        <authorList>
            <person name="Chen S."/>
            <person name="Yu Y."/>
            <person name="Wang X."/>
            <person name="Wang S."/>
            <person name="Zhang T."/>
            <person name="Zhou Y."/>
            <person name="He R."/>
            <person name="Meng N."/>
            <person name="Wang Y."/>
            <person name="Liu W."/>
            <person name="Liu Z."/>
            <person name="Liu J."/>
            <person name="Guo Q."/>
            <person name="Huang H."/>
            <person name="Sederoff R.R."/>
            <person name="Wang G."/>
            <person name="Qu G."/>
            <person name="Chen S."/>
        </authorList>
    </citation>
    <scope>NUCLEOTIDE SEQUENCE</scope>
    <source>
        <strain evidence="2">SC-2020</strain>
    </source>
</reference>
<dbReference type="AlphaFoldDB" id="A0AAD6Q011"/>
<keyword evidence="3" id="KW-1185">Reference proteome</keyword>
<organism evidence="2 3">
    <name type="scientific">Populus alba x Populus x berolinensis</name>
    <dbReference type="NCBI Taxonomy" id="444605"/>
    <lineage>
        <taxon>Eukaryota</taxon>
        <taxon>Viridiplantae</taxon>
        <taxon>Streptophyta</taxon>
        <taxon>Embryophyta</taxon>
        <taxon>Tracheophyta</taxon>
        <taxon>Spermatophyta</taxon>
        <taxon>Magnoliopsida</taxon>
        <taxon>eudicotyledons</taxon>
        <taxon>Gunneridae</taxon>
        <taxon>Pentapetalae</taxon>
        <taxon>rosids</taxon>
        <taxon>fabids</taxon>
        <taxon>Malpighiales</taxon>
        <taxon>Salicaceae</taxon>
        <taxon>Saliceae</taxon>
        <taxon>Populus</taxon>
    </lineage>
</organism>